<evidence type="ECO:0000313" key="2">
    <source>
        <dbReference type="EMBL" id="EFK97388.1"/>
    </source>
</evidence>
<name>D9PGB5_9ZZZZ</name>
<dbReference type="Pfam" id="PF04230">
    <property type="entry name" value="PS_pyruv_trans"/>
    <property type="match status" value="1"/>
</dbReference>
<dbReference type="PANTHER" id="PTHR36836:SF1">
    <property type="entry name" value="COLANIC ACID BIOSYNTHESIS PROTEIN WCAK"/>
    <property type="match status" value="1"/>
</dbReference>
<proteinExistence type="predicted"/>
<feature type="domain" description="Polysaccharide pyruvyl transferase" evidence="1">
    <location>
        <begin position="15"/>
        <end position="339"/>
    </location>
</feature>
<protein>
    <submittedName>
        <fullName evidence="2">Polysaccharide pyruvyl transferase</fullName>
    </submittedName>
</protein>
<gene>
    <name evidence="2" type="ORF">LDC_0562</name>
</gene>
<evidence type="ECO:0000259" key="1">
    <source>
        <dbReference type="Pfam" id="PF04230"/>
    </source>
</evidence>
<dbReference type="GO" id="GO:0016740">
    <property type="term" value="F:transferase activity"/>
    <property type="evidence" value="ECO:0007669"/>
    <property type="project" value="UniProtKB-KW"/>
</dbReference>
<dbReference type="AlphaFoldDB" id="D9PGB5"/>
<reference evidence="2" key="1">
    <citation type="submission" date="2010-07" db="EMBL/GenBank/DDBJ databases">
        <authorList>
            <consortium name="CONSOLIDER consortium CSD2007-00005"/>
            <person name="Guazzaroni M.-E."/>
            <person name="Richter M."/>
            <person name="Garcia-Salamanca A."/>
            <person name="Yarza P."/>
            <person name="Ferrer M."/>
        </authorList>
    </citation>
    <scope>NUCLEOTIDE SEQUENCE</scope>
</reference>
<comment type="caution">
    <text evidence="2">The sequence shown here is derived from an EMBL/GenBank/DDBJ whole genome shotgun (WGS) entry which is preliminary data.</text>
</comment>
<dbReference type="EMBL" id="ADZX01000217">
    <property type="protein sequence ID" value="EFK97388.1"/>
    <property type="molecule type" value="Genomic_DNA"/>
</dbReference>
<sequence>MKLLFEGAYGIQSAGDDAALEALLAMIRRKVIKEPIETTVFARHPSANFDKDFSVRTIQNTEYPTKEESMGRWLRGFNYGDTPEILLDNYRYFLEADVVILGAGNFINENSFGLFRGMLARFCVSTFMAKAAQVPCFLYGLSASELKSTLSQMMANWLFAAADKTTFREASSINLLRNIEIQLPDTIEELPDPVICSSCATREQILKVLSAEGIAPKSNRKRLAVSLRGFLHLGGKAFQEYFDRMQIPLKDWISNDGEILFIPHCTYEFDKPESDDRHVADLLVRNAHFQSNVYIIRGQYRPWEIEGLYSMCDAALCTRLHASVFACKQGIPTVAIGYEPKVEGFWNSIGLSEYCMPFNSSGEDISRLLTNSLNSFPRAQVNKSLKELAQRAERYAEIVIDLANSKSRIKR</sequence>
<keyword evidence="2" id="KW-0808">Transferase</keyword>
<accession>D9PGB5</accession>
<reference evidence="2" key="2">
    <citation type="journal article" date="2011" name="Microb. Ecol.">
        <title>Taxonomic and Functional Metagenomic Profiling of the Microbial Community in the Anoxic Sediment of a Sub-saline Shallow Lake (Laguna de Carrizo, Central Spain).</title>
        <authorList>
            <person name="Ferrer M."/>
            <person name="Guazzaroni M.E."/>
            <person name="Richter M."/>
            <person name="Garcia-Salamanca A."/>
            <person name="Yarza P."/>
            <person name="Suarez-Suarez A."/>
            <person name="Solano J."/>
            <person name="Alcaide M."/>
            <person name="van Dillewijn P."/>
            <person name="Molina-Henares M.A."/>
            <person name="Lopez-Cortes N."/>
            <person name="Al-Ramahi Y."/>
            <person name="Guerrero C."/>
            <person name="Acosta A."/>
            <person name="de Eugenio L.I."/>
            <person name="Martinez V."/>
            <person name="Marques S."/>
            <person name="Rojo F."/>
            <person name="Santero E."/>
            <person name="Genilloud O."/>
            <person name="Perez-Perez J."/>
            <person name="Rossello-Mora R."/>
            <person name="Ramos J.L."/>
        </authorList>
    </citation>
    <scope>NUCLEOTIDE SEQUENCE</scope>
</reference>
<dbReference type="PANTHER" id="PTHR36836">
    <property type="entry name" value="COLANIC ACID BIOSYNTHESIS PROTEIN WCAK"/>
    <property type="match status" value="1"/>
</dbReference>
<dbReference type="InterPro" id="IPR007345">
    <property type="entry name" value="Polysacch_pyruvyl_Trfase"/>
</dbReference>
<organism evidence="2">
    <name type="scientific">sediment metagenome</name>
    <dbReference type="NCBI Taxonomy" id="749907"/>
    <lineage>
        <taxon>unclassified sequences</taxon>
        <taxon>metagenomes</taxon>
        <taxon>ecological metagenomes</taxon>
    </lineage>
</organism>